<dbReference type="NCBIfam" id="TIGR02204">
    <property type="entry name" value="MsbA_rel"/>
    <property type="match status" value="1"/>
</dbReference>
<dbReference type="Gene3D" id="3.40.50.300">
    <property type="entry name" value="P-loop containing nucleotide triphosphate hydrolases"/>
    <property type="match status" value="1"/>
</dbReference>
<feature type="transmembrane region" description="Helical" evidence="8">
    <location>
        <begin position="53"/>
        <end position="75"/>
    </location>
</feature>
<evidence type="ECO:0000256" key="1">
    <source>
        <dbReference type="ARBA" id="ARBA00004651"/>
    </source>
</evidence>
<dbReference type="InterPro" id="IPR011918">
    <property type="entry name" value="ABC_MsbA_ATP-bd"/>
</dbReference>
<dbReference type="Proteomes" id="UP000078551">
    <property type="component" value="Chromosome"/>
</dbReference>
<dbReference type="InterPro" id="IPR017871">
    <property type="entry name" value="ABC_transporter-like_CS"/>
</dbReference>
<evidence type="ECO:0000256" key="7">
    <source>
        <dbReference type="ARBA" id="ARBA00023136"/>
    </source>
</evidence>
<protein>
    <submittedName>
        <fullName evidence="11">ABC transporter ATP-binding/permease protein</fullName>
    </submittedName>
</protein>
<keyword evidence="3 8" id="KW-0812">Transmembrane</keyword>
<dbReference type="SMART" id="SM00382">
    <property type="entry name" value="AAA"/>
    <property type="match status" value="1"/>
</dbReference>
<accession>A0ABN4QLB2</accession>
<dbReference type="EMBL" id="CP013568">
    <property type="protein sequence ID" value="ANL86376.1"/>
    <property type="molecule type" value="Genomic_DNA"/>
</dbReference>
<dbReference type="InterPro" id="IPR039421">
    <property type="entry name" value="Type_1_exporter"/>
</dbReference>
<evidence type="ECO:0000256" key="8">
    <source>
        <dbReference type="SAM" id="Phobius"/>
    </source>
</evidence>
<evidence type="ECO:0000313" key="12">
    <source>
        <dbReference type="Proteomes" id="UP000078551"/>
    </source>
</evidence>
<evidence type="ECO:0000259" key="10">
    <source>
        <dbReference type="PROSITE" id="PS50929"/>
    </source>
</evidence>
<gene>
    <name evidence="11" type="ORF">AMC81_CH03646</name>
</gene>
<organism evidence="11 12">
    <name type="scientific">Rhizobium phaseoli</name>
    <dbReference type="NCBI Taxonomy" id="396"/>
    <lineage>
        <taxon>Bacteria</taxon>
        <taxon>Pseudomonadati</taxon>
        <taxon>Pseudomonadota</taxon>
        <taxon>Alphaproteobacteria</taxon>
        <taxon>Hyphomicrobiales</taxon>
        <taxon>Rhizobiaceae</taxon>
        <taxon>Rhizobium/Agrobacterium group</taxon>
        <taxon>Rhizobium</taxon>
    </lineage>
</organism>
<feature type="transmembrane region" description="Helical" evidence="8">
    <location>
        <begin position="95"/>
        <end position="116"/>
    </location>
</feature>
<keyword evidence="5 11" id="KW-0067">ATP-binding</keyword>
<dbReference type="PROSITE" id="PS50929">
    <property type="entry name" value="ABC_TM1F"/>
    <property type="match status" value="1"/>
</dbReference>
<feature type="transmembrane region" description="Helical" evidence="8">
    <location>
        <begin position="277"/>
        <end position="299"/>
    </location>
</feature>
<evidence type="ECO:0000256" key="5">
    <source>
        <dbReference type="ARBA" id="ARBA00022840"/>
    </source>
</evidence>
<dbReference type="PANTHER" id="PTHR43394">
    <property type="entry name" value="ATP-DEPENDENT PERMEASE MDL1, MITOCHONDRIAL"/>
    <property type="match status" value="1"/>
</dbReference>
<dbReference type="Pfam" id="PF00664">
    <property type="entry name" value="ABC_membrane"/>
    <property type="match status" value="1"/>
</dbReference>
<dbReference type="InterPro" id="IPR027417">
    <property type="entry name" value="P-loop_NTPase"/>
</dbReference>
<feature type="domain" description="ABC transporter" evidence="9">
    <location>
        <begin position="373"/>
        <end position="609"/>
    </location>
</feature>
<evidence type="ECO:0000256" key="6">
    <source>
        <dbReference type="ARBA" id="ARBA00022989"/>
    </source>
</evidence>
<dbReference type="Pfam" id="PF00005">
    <property type="entry name" value="ABC_tran"/>
    <property type="match status" value="1"/>
</dbReference>
<keyword evidence="12" id="KW-1185">Reference proteome</keyword>
<keyword evidence="7 8" id="KW-0472">Membrane</keyword>
<evidence type="ECO:0000256" key="2">
    <source>
        <dbReference type="ARBA" id="ARBA00005417"/>
    </source>
</evidence>
<dbReference type="CDD" id="cd18575">
    <property type="entry name" value="ABC_6TM_bac_exporter_ABCB8_10_like"/>
    <property type="match status" value="1"/>
</dbReference>
<dbReference type="Gene3D" id="1.20.1560.10">
    <property type="entry name" value="ABC transporter type 1, transmembrane domain"/>
    <property type="match status" value="1"/>
</dbReference>
<sequence length="623" mass="65881">MKDAGITRANRPHKRVLKAIGDDLAEQAQAGENKRRSLRPLGRLTPYLMRYRGMVAGALIALALAAITSLALPLAVRRMIDHGFTQSDGSFINSYFAMLMVMAVVLAIASALRYYFVITIGERIVADLRRDVFAHVTRLSPSFFDVNQSGEIVSRLTADTTQIKSAVGATASVALRNLILCLGAMGMMVVTSPKLSSLVIGAIPLIVFPLVAFGRSVRRRSRAAQDTLAEASAFANETIAATRTVQAFNGEDAAATRYGGAVESAYEAARAAIRSRALLTGIAITLIFGSVVAVLWVGAHSVLAGTLSAGTLGQFLLYAVISAGSLGALSEVWGELSQAAGAADRLTELLDEVSPIAAPASPEALPSPGRGRVEFAGVHFAYPSRPGKSALHGLSFAITPGETVAIVGPSGAGKSTVFSLLLRFYDPQQGTVTIDGVDARLTTPDELRQRIAIVPQDVTIFAASIHDNIAFGRPGASLDEVRAAAIAAQADEFIARLDKGYETEVGERGITLSGGQRQRIAIARAILKNAPLLLLDEATSALDAESETLVQKALDGLVDGRTTLVIAHRLATVLKADRILVMDQGRVIEEGTHQSLIRQGGIYARLARLQFDAANEDVLAPAK</sequence>
<dbReference type="SUPFAM" id="SSF90123">
    <property type="entry name" value="ABC transporter transmembrane region"/>
    <property type="match status" value="1"/>
</dbReference>
<dbReference type="InterPro" id="IPR011527">
    <property type="entry name" value="ABC1_TM_dom"/>
</dbReference>
<comment type="similarity">
    <text evidence="2">Belongs to the ABC transporter superfamily.</text>
</comment>
<feature type="transmembrane region" description="Helical" evidence="8">
    <location>
        <begin position="195"/>
        <end position="213"/>
    </location>
</feature>
<dbReference type="InterPro" id="IPR003593">
    <property type="entry name" value="AAA+_ATPase"/>
</dbReference>
<evidence type="ECO:0000256" key="4">
    <source>
        <dbReference type="ARBA" id="ARBA00022741"/>
    </source>
</evidence>
<dbReference type="PANTHER" id="PTHR43394:SF1">
    <property type="entry name" value="ATP-BINDING CASSETTE SUB-FAMILY B MEMBER 10, MITOCHONDRIAL"/>
    <property type="match status" value="1"/>
</dbReference>
<dbReference type="InterPro" id="IPR036640">
    <property type="entry name" value="ABC1_TM_sf"/>
</dbReference>
<dbReference type="SUPFAM" id="SSF52540">
    <property type="entry name" value="P-loop containing nucleoside triphosphate hydrolases"/>
    <property type="match status" value="1"/>
</dbReference>
<dbReference type="PROSITE" id="PS50893">
    <property type="entry name" value="ABC_TRANSPORTER_2"/>
    <property type="match status" value="1"/>
</dbReference>
<evidence type="ECO:0000259" key="9">
    <source>
        <dbReference type="PROSITE" id="PS50893"/>
    </source>
</evidence>
<keyword evidence="6 8" id="KW-1133">Transmembrane helix</keyword>
<evidence type="ECO:0000256" key="3">
    <source>
        <dbReference type="ARBA" id="ARBA00022692"/>
    </source>
</evidence>
<comment type="subcellular location">
    <subcellularLocation>
        <location evidence="1">Cell membrane</location>
        <topology evidence="1">Multi-pass membrane protein</topology>
    </subcellularLocation>
</comment>
<proteinExistence type="inferred from homology"/>
<name>A0ABN4QLB2_9HYPH</name>
<evidence type="ECO:0000313" key="11">
    <source>
        <dbReference type="EMBL" id="ANL86376.1"/>
    </source>
</evidence>
<dbReference type="InterPro" id="IPR003439">
    <property type="entry name" value="ABC_transporter-like_ATP-bd"/>
</dbReference>
<reference evidence="11 12" key="1">
    <citation type="submission" date="2015-11" db="EMBL/GenBank/DDBJ databases">
        <title>The limits of bacterial species coexistence and the symbiotic plasmid transference in sympatric Rhizobium populations.</title>
        <authorList>
            <person name="Perez-Carrascal O.M."/>
            <person name="VanInsberghe D."/>
            <person name="Juarez S."/>
            <person name="Polz M.F."/>
            <person name="Vinuesa P."/>
            <person name="Gonzalez V."/>
        </authorList>
    </citation>
    <scope>NUCLEOTIDE SEQUENCE [LARGE SCALE GENOMIC DNA]</scope>
    <source>
        <strain evidence="11 12">N771</strain>
    </source>
</reference>
<dbReference type="GO" id="GO:0005524">
    <property type="term" value="F:ATP binding"/>
    <property type="evidence" value="ECO:0007669"/>
    <property type="project" value="UniProtKB-KW"/>
</dbReference>
<feature type="domain" description="ABC transmembrane type-1" evidence="10">
    <location>
        <begin position="56"/>
        <end position="338"/>
    </location>
</feature>
<dbReference type="PROSITE" id="PS00211">
    <property type="entry name" value="ABC_TRANSPORTER_1"/>
    <property type="match status" value="1"/>
</dbReference>
<feature type="transmembrane region" description="Helical" evidence="8">
    <location>
        <begin position="165"/>
        <end position="189"/>
    </location>
</feature>
<keyword evidence="4" id="KW-0547">Nucleotide-binding</keyword>